<dbReference type="EMBL" id="PRFA01000025">
    <property type="protein sequence ID" value="PWU94691.1"/>
    <property type="molecule type" value="Genomic_DNA"/>
</dbReference>
<sequence>MQWLLSHQLLKISELQEDPKVLARRIVGSTAPMKHEAETEKRCVPLPWVAQVFDAIGSREGNFIVCSFSSFVNKDVNHDNNADGLASISIPVILCRSSTGVELRLSLSQDARQRCLAVIGRVIARKRRTGATVAATAALEKEYMQMGRQYNTSRTMDSAGLEGRPLTLQRQYRHLHASNSFGSSAPLSPSLPTKTCTGSTTIDHKISNRSRDGGANDGESLMHRVRGEYFEI</sequence>
<feature type="compositionally biased region" description="Polar residues" evidence="1">
    <location>
        <begin position="179"/>
        <end position="201"/>
    </location>
</feature>
<dbReference type="VEuPathDB" id="TriTrypDB:TcCLB.511307.6"/>
<organism evidence="2 3">
    <name type="scientific">Trypanosoma cruzi</name>
    <dbReference type="NCBI Taxonomy" id="5693"/>
    <lineage>
        <taxon>Eukaryota</taxon>
        <taxon>Discoba</taxon>
        <taxon>Euglenozoa</taxon>
        <taxon>Kinetoplastea</taxon>
        <taxon>Metakinetoplastina</taxon>
        <taxon>Trypanosomatida</taxon>
        <taxon>Trypanosomatidae</taxon>
        <taxon>Trypanosoma</taxon>
        <taxon>Schizotrypanum</taxon>
    </lineage>
</organism>
<dbReference type="VEuPathDB" id="TriTrypDB:TcG_03382"/>
<dbReference type="VEuPathDB" id="TriTrypDB:TCDM_14277"/>
<dbReference type="VEuPathDB" id="TriTrypDB:BCY84_16820"/>
<feature type="compositionally biased region" description="Basic and acidic residues" evidence="1">
    <location>
        <begin position="202"/>
        <end position="220"/>
    </location>
</feature>
<gene>
    <name evidence="2" type="ORF">C4B63_25g216</name>
</gene>
<dbReference type="VEuPathDB" id="TriTrypDB:TCSYLVIO_008918"/>
<accession>A0A2V2VEL6</accession>
<name>A0A2V2VEL6_TRYCR</name>
<dbReference type="VEuPathDB" id="TriTrypDB:TcBrA4_0135990"/>
<protein>
    <submittedName>
        <fullName evidence="2">Uncharacterized protein</fullName>
    </submittedName>
</protein>
<feature type="region of interest" description="Disordered" evidence="1">
    <location>
        <begin position="179"/>
        <end position="220"/>
    </location>
</feature>
<dbReference type="VEuPathDB" id="TriTrypDB:TcCLB.507087.50"/>
<proteinExistence type="predicted"/>
<dbReference type="VEuPathDB" id="TriTrypDB:C4B63_25g216"/>
<evidence type="ECO:0000313" key="2">
    <source>
        <dbReference type="EMBL" id="PWU94691.1"/>
    </source>
</evidence>
<dbReference type="VEuPathDB" id="TriTrypDB:ECC02_001482"/>
<evidence type="ECO:0000256" key="1">
    <source>
        <dbReference type="SAM" id="MobiDB-lite"/>
    </source>
</evidence>
<reference evidence="2 3" key="1">
    <citation type="journal article" date="2018" name="Microb. Genom.">
        <title>Expanding an expanded genome: long-read sequencing of Trypanosoma cruzi.</title>
        <authorList>
            <person name="Berna L."/>
            <person name="Rodriguez M."/>
            <person name="Chiribao M.L."/>
            <person name="Parodi-Talice A."/>
            <person name="Pita S."/>
            <person name="Rijo G."/>
            <person name="Alvarez-Valin F."/>
            <person name="Robello C."/>
        </authorList>
    </citation>
    <scope>NUCLEOTIDE SEQUENCE [LARGE SCALE GENOMIC DNA]</scope>
    <source>
        <strain evidence="2 3">Dm28c</strain>
    </source>
</reference>
<dbReference type="AlphaFoldDB" id="A0A2V2VEL6"/>
<dbReference type="Proteomes" id="UP000246121">
    <property type="component" value="Unassembled WGS sequence"/>
</dbReference>
<dbReference type="VEuPathDB" id="TriTrypDB:C3747_24g126"/>
<dbReference type="VEuPathDB" id="TriTrypDB:TcCL_ESM05005"/>
<evidence type="ECO:0000313" key="3">
    <source>
        <dbReference type="Proteomes" id="UP000246121"/>
    </source>
</evidence>
<dbReference type="VEuPathDB" id="TriTrypDB:TcYC6_0048880"/>
<comment type="caution">
    <text evidence="2">The sequence shown here is derived from an EMBL/GenBank/DDBJ whole genome shotgun (WGS) entry which is preliminary data.</text>
</comment>